<dbReference type="InterPro" id="IPR004045">
    <property type="entry name" value="Glutathione_S-Trfase_N"/>
</dbReference>
<dbReference type="InterPro" id="IPR040079">
    <property type="entry name" value="Glutathione_S-Trfase"/>
</dbReference>
<dbReference type="PANTHER" id="PTHR43968">
    <property type="match status" value="1"/>
</dbReference>
<dbReference type="Pfam" id="PF13410">
    <property type="entry name" value="GST_C_2"/>
    <property type="match status" value="1"/>
</dbReference>
<dbReference type="Proteomes" id="UP000076848">
    <property type="component" value="Unassembled WGS sequence"/>
</dbReference>
<dbReference type="EC" id="2.5.1.18" evidence="3"/>
<dbReference type="GO" id="GO:0005737">
    <property type="term" value="C:cytoplasm"/>
    <property type="evidence" value="ECO:0007669"/>
    <property type="project" value="TreeGrafter"/>
</dbReference>
<accession>A0A157S7C6</accession>
<dbReference type="Gene3D" id="1.20.1050.10">
    <property type="match status" value="1"/>
</dbReference>
<dbReference type="SFLD" id="SFLDS00019">
    <property type="entry name" value="Glutathione_Transferase_(cytos"/>
    <property type="match status" value="1"/>
</dbReference>
<feature type="domain" description="GST N-terminal" evidence="1">
    <location>
        <begin position="8"/>
        <end position="91"/>
    </location>
</feature>
<protein>
    <submittedName>
        <fullName evidence="3">Stringent starvation protein</fullName>
        <ecNumber evidence="3">2.5.1.18</ecNumber>
    </submittedName>
</protein>
<reference evidence="3 4" key="1">
    <citation type="submission" date="2016-04" db="EMBL/GenBank/DDBJ databases">
        <authorList>
            <consortium name="Pathogen Informatics"/>
        </authorList>
    </citation>
    <scope>NUCLEOTIDE SEQUENCE [LARGE SCALE GENOMIC DNA]</scope>
    <source>
        <strain evidence="3 4">H050680373</strain>
    </source>
</reference>
<dbReference type="InterPro" id="IPR010987">
    <property type="entry name" value="Glutathione-S-Trfase_C-like"/>
</dbReference>
<dbReference type="SUPFAM" id="SSF47616">
    <property type="entry name" value="GST C-terminal domain-like"/>
    <property type="match status" value="1"/>
</dbReference>
<sequence>MQTKNVMNSLILISHPLCPFVQRAAIVLLEKQVPFERINVNLRDKPAWFLELSPSGKVPLLQVRRPDGTTVVLFESMAICEYLLETQPGPSLYPDDALLRAMNRAWIELSTTTLGDAWAFLNAKDAQAANAWAISLEKKLAQYERVLEHGPFFNGDRFGMVDVAMAPVFRYFDVLQPASWAPLLTRYPRIDAWRRAILSRPSVIAAVTPDYSRLLRAHFKEAIKST</sequence>
<dbReference type="PROSITE" id="PS50404">
    <property type="entry name" value="GST_NTER"/>
    <property type="match status" value="1"/>
</dbReference>
<feature type="domain" description="GST C-terminal" evidence="2">
    <location>
        <begin position="96"/>
        <end position="219"/>
    </location>
</feature>
<dbReference type="Gene3D" id="3.40.30.10">
    <property type="entry name" value="Glutaredoxin"/>
    <property type="match status" value="1"/>
</dbReference>
<gene>
    <name evidence="3" type="primary">ssp_1</name>
    <name evidence="3" type="ORF">SAMEA3906486_00889</name>
</gene>
<dbReference type="PROSITE" id="PS50405">
    <property type="entry name" value="GST_CTER"/>
    <property type="match status" value="1"/>
</dbReference>
<dbReference type="CDD" id="cd00299">
    <property type="entry name" value="GST_C_family"/>
    <property type="match status" value="1"/>
</dbReference>
<dbReference type="EMBL" id="FKIF01000002">
    <property type="protein sequence ID" value="SAI66299.1"/>
    <property type="molecule type" value="Genomic_DNA"/>
</dbReference>
<keyword evidence="4" id="KW-1185">Reference proteome</keyword>
<dbReference type="InterPro" id="IPR036249">
    <property type="entry name" value="Thioredoxin-like_sf"/>
</dbReference>
<dbReference type="Pfam" id="PF13409">
    <property type="entry name" value="GST_N_2"/>
    <property type="match status" value="1"/>
</dbReference>
<keyword evidence="3" id="KW-0808">Transferase</keyword>
<dbReference type="InterPro" id="IPR050983">
    <property type="entry name" value="GST_Omega/HSP26"/>
</dbReference>
<name>A0A157S7C6_9BORD</name>
<organism evidence="3 4">
    <name type="scientific">Bordetella ansorpii</name>
    <dbReference type="NCBI Taxonomy" id="288768"/>
    <lineage>
        <taxon>Bacteria</taxon>
        <taxon>Pseudomonadati</taxon>
        <taxon>Pseudomonadota</taxon>
        <taxon>Betaproteobacteria</taxon>
        <taxon>Burkholderiales</taxon>
        <taxon>Alcaligenaceae</taxon>
        <taxon>Bordetella</taxon>
    </lineage>
</organism>
<proteinExistence type="predicted"/>
<evidence type="ECO:0000259" key="2">
    <source>
        <dbReference type="PROSITE" id="PS50405"/>
    </source>
</evidence>
<dbReference type="SFLD" id="SFLDG00358">
    <property type="entry name" value="Main_(cytGST)"/>
    <property type="match status" value="1"/>
</dbReference>
<dbReference type="STRING" id="288768.SAMEA3906486_00889"/>
<dbReference type="AlphaFoldDB" id="A0A157S7C6"/>
<evidence type="ECO:0000313" key="4">
    <source>
        <dbReference type="Proteomes" id="UP000076848"/>
    </source>
</evidence>
<dbReference type="GO" id="GO:0004364">
    <property type="term" value="F:glutathione transferase activity"/>
    <property type="evidence" value="ECO:0007669"/>
    <property type="project" value="UniProtKB-EC"/>
</dbReference>
<evidence type="ECO:0000313" key="3">
    <source>
        <dbReference type="EMBL" id="SAI66299.1"/>
    </source>
</evidence>
<dbReference type="SUPFAM" id="SSF52833">
    <property type="entry name" value="Thioredoxin-like"/>
    <property type="match status" value="1"/>
</dbReference>
<evidence type="ECO:0000259" key="1">
    <source>
        <dbReference type="PROSITE" id="PS50404"/>
    </source>
</evidence>
<dbReference type="PANTHER" id="PTHR43968:SF6">
    <property type="entry name" value="GLUTATHIONE S-TRANSFERASE OMEGA"/>
    <property type="match status" value="1"/>
</dbReference>
<dbReference type="InterPro" id="IPR036282">
    <property type="entry name" value="Glutathione-S-Trfase_C_sf"/>
</dbReference>